<dbReference type="Proteomes" id="UP000179536">
    <property type="component" value="Unassembled WGS sequence"/>
</dbReference>
<accession>A0ABD6HCY9</accession>
<evidence type="ECO:0000313" key="2">
    <source>
        <dbReference type="EMBL" id="MUO43846.1"/>
    </source>
</evidence>
<dbReference type="RefSeq" id="WP_156597728.1">
    <property type="nucleotide sequence ID" value="NZ_MBFA02000014.1"/>
</dbReference>
<name>A0ABD6HCY9_AGRVI</name>
<feature type="transmembrane region" description="Helical" evidence="1">
    <location>
        <begin position="26"/>
        <end position="44"/>
    </location>
</feature>
<reference evidence="4 5" key="1">
    <citation type="submission" date="2019-11" db="EMBL/GenBank/DDBJ databases">
        <title>Whole-genome sequencing of Allorhizobium vitis.</title>
        <authorList>
            <person name="Gan H.M."/>
            <person name="Savka M.A."/>
        </authorList>
    </citation>
    <scope>NUCLEOTIDE SEQUENCE [LARGE SCALE GENOMIC DNA]</scope>
    <source>
        <strain evidence="3 5">RF2/1</strain>
        <strain evidence="2 4">T1/7</strain>
    </source>
</reference>
<evidence type="ECO:0000313" key="4">
    <source>
        <dbReference type="Proteomes" id="UP000179454"/>
    </source>
</evidence>
<keyword evidence="1" id="KW-0812">Transmembrane</keyword>
<proteinExistence type="predicted"/>
<sequence length="53" mass="6105">MKTWQVFLGLLVFALAILWYVGAPWWGFAAIGAVIVVLFVVMFWQKRAAMKQM</sequence>
<keyword evidence="1" id="KW-0472">Membrane</keyword>
<evidence type="ECO:0008006" key="6">
    <source>
        <dbReference type="Google" id="ProtNLM"/>
    </source>
</evidence>
<evidence type="ECO:0000313" key="5">
    <source>
        <dbReference type="Proteomes" id="UP000179536"/>
    </source>
</evidence>
<keyword evidence="1" id="KW-1133">Transmembrane helix</keyword>
<evidence type="ECO:0000256" key="1">
    <source>
        <dbReference type="SAM" id="Phobius"/>
    </source>
</evidence>
<dbReference type="Proteomes" id="UP000179454">
    <property type="component" value="Unassembled WGS sequence"/>
</dbReference>
<keyword evidence="4" id="KW-1185">Reference proteome</keyword>
<organism evidence="3 5">
    <name type="scientific">Agrobacterium vitis</name>
    <name type="common">Rhizobium vitis</name>
    <dbReference type="NCBI Taxonomy" id="373"/>
    <lineage>
        <taxon>Bacteria</taxon>
        <taxon>Pseudomonadati</taxon>
        <taxon>Pseudomonadota</taxon>
        <taxon>Alphaproteobacteria</taxon>
        <taxon>Hyphomicrobiales</taxon>
        <taxon>Rhizobiaceae</taxon>
        <taxon>Rhizobium/Agrobacterium group</taxon>
        <taxon>Agrobacterium</taxon>
    </lineage>
</organism>
<protein>
    <recommendedName>
        <fullName evidence="6">DUF4175 domain-containing protein</fullName>
    </recommendedName>
</protein>
<dbReference type="EMBL" id="MBFA02000014">
    <property type="protein sequence ID" value="MUP12076.1"/>
    <property type="molecule type" value="Genomic_DNA"/>
</dbReference>
<gene>
    <name evidence="3" type="ORF">BBK91_019630</name>
    <name evidence="2" type="ORF">BBL17_018900</name>
</gene>
<dbReference type="EMBL" id="MBFE02000014">
    <property type="protein sequence ID" value="MUO43846.1"/>
    <property type="molecule type" value="Genomic_DNA"/>
</dbReference>
<dbReference type="AlphaFoldDB" id="A0ABD6HCY9"/>
<evidence type="ECO:0000313" key="3">
    <source>
        <dbReference type="EMBL" id="MUP12076.1"/>
    </source>
</evidence>
<comment type="caution">
    <text evidence="3">The sequence shown here is derived from an EMBL/GenBank/DDBJ whole genome shotgun (WGS) entry which is preliminary data.</text>
</comment>